<keyword evidence="2" id="KW-0233">DNA recombination</keyword>
<reference evidence="3 4" key="1">
    <citation type="submission" date="2017-01" db="EMBL/GenBank/DDBJ databases">
        <authorList>
            <person name="Mah S.A."/>
            <person name="Swanson W.J."/>
            <person name="Moy G.W."/>
            <person name="Vacquier V.D."/>
        </authorList>
    </citation>
    <scope>NUCLEOTIDE SEQUENCE [LARGE SCALE GENOMIC DNA]</scope>
    <source>
        <strain evidence="3 4">ASpG1</strain>
    </source>
</reference>
<sequence length="441" mass="50767">MAKRGRPSKPWSVIDRGRRYWYYKLRFWQDYESTEIPIKRNAKGQATNRSDADHYASEQYQRAILYNKRGLTLREFLDPYFVWDRCPHVKQLVADGNVPTERYIAEQRRRLELLVFTHPIAEIEVEKLTPGHFEDWKADLRSQGYSGLRGDDEKEAFEAWRGGERDGAGKLHIPPEERAHLPRNEIGSRTINAALSAVKKAFANGVHRRSIDVNPASSVGKVVERTRSRGIFSPAELRKMFVEQASSWGYGENYHGNKDAKRKGSAQGPLSHAEAWSFGFVIATTGERPSAVLLCRWEHLQDDVLTFPDVKDPRKDGRQVPLIPAVVEAINQVPRRGPFIWGYESGESFGYTWFTKRFQHMMKTLGLPERMDGMKRTPYSLKDTLVTELIDRDVSEILVRELVGHSQTYGERALSASQARYKRRRIARLREVLPVIEELIA</sequence>
<dbReference type="RefSeq" id="WP_076489858.1">
    <property type="nucleotide sequence ID" value="NZ_FTMS01000023.1"/>
</dbReference>
<proteinExistence type="predicted"/>
<dbReference type="EMBL" id="FTMS01000023">
    <property type="protein sequence ID" value="SIR00487.1"/>
    <property type="molecule type" value="Genomic_DNA"/>
</dbReference>
<dbReference type="AlphaFoldDB" id="A0A1N6XDZ7"/>
<evidence type="ECO:0000313" key="3">
    <source>
        <dbReference type="EMBL" id="SIR00487.1"/>
    </source>
</evidence>
<dbReference type="InterPro" id="IPR010998">
    <property type="entry name" value="Integrase_recombinase_N"/>
</dbReference>
<dbReference type="Gene3D" id="1.10.150.130">
    <property type="match status" value="1"/>
</dbReference>
<name>A0A1N6XDZ7_9SPIO</name>
<dbReference type="Gene3D" id="1.10.443.10">
    <property type="entry name" value="Intergrase catalytic core"/>
    <property type="match status" value="1"/>
</dbReference>
<dbReference type="GO" id="GO:0015074">
    <property type="term" value="P:DNA integration"/>
    <property type="evidence" value="ECO:0007669"/>
    <property type="project" value="InterPro"/>
</dbReference>
<evidence type="ECO:0000313" key="4">
    <source>
        <dbReference type="Proteomes" id="UP000186400"/>
    </source>
</evidence>
<dbReference type="GO" id="GO:0006310">
    <property type="term" value="P:DNA recombination"/>
    <property type="evidence" value="ECO:0007669"/>
    <property type="project" value="UniProtKB-KW"/>
</dbReference>
<accession>A0A1N6XDZ7</accession>
<dbReference type="SUPFAM" id="SSF56349">
    <property type="entry name" value="DNA breaking-rejoining enzymes"/>
    <property type="match status" value="1"/>
</dbReference>
<keyword evidence="1" id="KW-0238">DNA-binding</keyword>
<evidence type="ECO:0000256" key="1">
    <source>
        <dbReference type="ARBA" id="ARBA00023125"/>
    </source>
</evidence>
<dbReference type="InterPro" id="IPR011010">
    <property type="entry name" value="DNA_brk_join_enz"/>
</dbReference>
<evidence type="ECO:0000256" key="2">
    <source>
        <dbReference type="ARBA" id="ARBA00023172"/>
    </source>
</evidence>
<keyword evidence="4" id="KW-1185">Reference proteome</keyword>
<dbReference type="InterPro" id="IPR013762">
    <property type="entry name" value="Integrase-like_cat_sf"/>
</dbReference>
<evidence type="ECO:0008006" key="5">
    <source>
        <dbReference type="Google" id="ProtNLM"/>
    </source>
</evidence>
<gene>
    <name evidence="3" type="ORF">SAMN05920897_1239</name>
</gene>
<dbReference type="Proteomes" id="UP000186400">
    <property type="component" value="Unassembled WGS sequence"/>
</dbReference>
<dbReference type="OrthoDB" id="370532at2"/>
<organism evidence="3 4">
    <name type="scientific">Alkalispirochaeta americana</name>
    <dbReference type="NCBI Taxonomy" id="159291"/>
    <lineage>
        <taxon>Bacteria</taxon>
        <taxon>Pseudomonadati</taxon>
        <taxon>Spirochaetota</taxon>
        <taxon>Spirochaetia</taxon>
        <taxon>Spirochaetales</taxon>
        <taxon>Spirochaetaceae</taxon>
        <taxon>Alkalispirochaeta</taxon>
    </lineage>
</organism>
<dbReference type="GO" id="GO:0003677">
    <property type="term" value="F:DNA binding"/>
    <property type="evidence" value="ECO:0007669"/>
    <property type="project" value="UniProtKB-KW"/>
</dbReference>
<protein>
    <recommendedName>
        <fullName evidence="5">Phage integrase family protein</fullName>
    </recommendedName>
</protein>